<organism evidence="1 2">
    <name type="scientific">Glossina pallidipes</name>
    <name type="common">Tsetse fly</name>
    <dbReference type="NCBI Taxonomy" id="7398"/>
    <lineage>
        <taxon>Eukaryota</taxon>
        <taxon>Metazoa</taxon>
        <taxon>Ecdysozoa</taxon>
        <taxon>Arthropoda</taxon>
        <taxon>Hexapoda</taxon>
        <taxon>Insecta</taxon>
        <taxon>Pterygota</taxon>
        <taxon>Neoptera</taxon>
        <taxon>Endopterygota</taxon>
        <taxon>Diptera</taxon>
        <taxon>Brachycera</taxon>
        <taxon>Muscomorpha</taxon>
        <taxon>Hippoboscoidea</taxon>
        <taxon>Glossinidae</taxon>
        <taxon>Glossina</taxon>
    </lineage>
</organism>
<evidence type="ECO:0000313" key="1">
    <source>
        <dbReference type="EnsemblMetazoa" id="GPAI017334-PA"/>
    </source>
</evidence>
<protein>
    <submittedName>
        <fullName evidence="1">Uncharacterized protein</fullName>
    </submittedName>
</protein>
<reference evidence="1" key="2">
    <citation type="submission" date="2020-05" db="UniProtKB">
        <authorList>
            <consortium name="EnsemblMetazoa"/>
        </authorList>
    </citation>
    <scope>IDENTIFICATION</scope>
    <source>
        <strain evidence="1">IAEA</strain>
    </source>
</reference>
<dbReference type="AlphaFoldDB" id="A0A1A9ZK42"/>
<name>A0A1A9ZK42_GLOPL</name>
<reference evidence="2" key="1">
    <citation type="submission" date="2014-03" db="EMBL/GenBank/DDBJ databases">
        <authorList>
            <person name="Aksoy S."/>
            <person name="Warren W."/>
            <person name="Wilson R.K."/>
        </authorList>
    </citation>
    <scope>NUCLEOTIDE SEQUENCE [LARGE SCALE GENOMIC DNA]</scope>
    <source>
        <strain evidence="2">IAEA</strain>
    </source>
</reference>
<dbReference type="EnsemblMetazoa" id="GPAI017334-RA">
    <property type="protein sequence ID" value="GPAI017334-PA"/>
    <property type="gene ID" value="GPAI017334"/>
</dbReference>
<sequence length="60" mass="6881">MPLELKPENQQLKKNNKTTIVLVTSEIDRHYVIAASEDNTLFCTSFPFSPSSLHLLNYEN</sequence>
<accession>A0A1A9ZK42</accession>
<proteinExistence type="predicted"/>
<evidence type="ECO:0000313" key="2">
    <source>
        <dbReference type="Proteomes" id="UP000092445"/>
    </source>
</evidence>
<keyword evidence="2" id="KW-1185">Reference proteome</keyword>
<dbReference type="VEuPathDB" id="VectorBase:GPAI017334"/>
<dbReference type="Proteomes" id="UP000092445">
    <property type="component" value="Unassembled WGS sequence"/>
</dbReference>